<dbReference type="OrthoDB" id="3825276at2"/>
<feature type="compositionally biased region" description="Basic and acidic residues" evidence="1">
    <location>
        <begin position="1"/>
        <end position="18"/>
    </location>
</feature>
<dbReference type="EMBL" id="SODF01000001">
    <property type="protein sequence ID" value="TDW23898.1"/>
    <property type="molecule type" value="Genomic_DNA"/>
</dbReference>
<dbReference type="AlphaFoldDB" id="A0A4R8A3A3"/>
<reference evidence="3 4" key="1">
    <citation type="submission" date="2019-03" db="EMBL/GenBank/DDBJ databases">
        <title>Genomic Encyclopedia of Type Strains, Phase III (KMG-III): the genomes of soil and plant-associated and newly described type strains.</title>
        <authorList>
            <person name="Whitman W."/>
        </authorList>
    </citation>
    <scope>NUCLEOTIDE SEQUENCE [LARGE SCALE GENOMIC DNA]</scope>
    <source>
        <strain evidence="3 4">VKM Ac-2570</strain>
    </source>
</reference>
<organism evidence="3 4">
    <name type="scientific">Kribbella kalugense</name>
    <dbReference type="NCBI Taxonomy" id="2512221"/>
    <lineage>
        <taxon>Bacteria</taxon>
        <taxon>Bacillati</taxon>
        <taxon>Actinomycetota</taxon>
        <taxon>Actinomycetes</taxon>
        <taxon>Propionibacteriales</taxon>
        <taxon>Kribbellaceae</taxon>
        <taxon>Kribbella</taxon>
    </lineage>
</organism>
<feature type="region of interest" description="Disordered" evidence="1">
    <location>
        <begin position="1"/>
        <end position="35"/>
    </location>
</feature>
<dbReference type="SUPFAM" id="SSF50969">
    <property type="entry name" value="YVTN repeat-like/Quinoprotein amine dehydrogenase"/>
    <property type="match status" value="1"/>
</dbReference>
<dbReference type="InterPro" id="IPR011044">
    <property type="entry name" value="Quino_amine_DH_bsu"/>
</dbReference>
<dbReference type="Proteomes" id="UP000295447">
    <property type="component" value="Unassembled WGS sequence"/>
</dbReference>
<accession>A0A4R8A3A3</accession>
<dbReference type="InterPro" id="IPR011042">
    <property type="entry name" value="6-blade_b-propeller_TolB-like"/>
</dbReference>
<comment type="caution">
    <text evidence="3">The sequence shown here is derived from an EMBL/GenBank/DDBJ whole genome shotgun (WGS) entry which is preliminary data.</text>
</comment>
<keyword evidence="4" id="KW-1185">Reference proteome</keyword>
<dbReference type="RefSeq" id="WP_134118909.1">
    <property type="nucleotide sequence ID" value="NZ_SODF01000001.1"/>
</dbReference>
<proteinExistence type="predicted"/>
<evidence type="ECO:0000313" key="4">
    <source>
        <dbReference type="Proteomes" id="UP000295447"/>
    </source>
</evidence>
<protein>
    <submittedName>
        <fullName evidence="3">Uncharacterized protein</fullName>
    </submittedName>
</protein>
<dbReference type="Gene3D" id="2.120.10.30">
    <property type="entry name" value="TolB, C-terminal domain"/>
    <property type="match status" value="1"/>
</dbReference>
<feature type="transmembrane region" description="Helical" evidence="2">
    <location>
        <begin position="41"/>
        <end position="62"/>
    </location>
</feature>
<gene>
    <name evidence="3" type="ORF">EV650_2758</name>
</gene>
<keyword evidence="2" id="KW-1133">Transmembrane helix</keyword>
<evidence type="ECO:0000313" key="3">
    <source>
        <dbReference type="EMBL" id="TDW23898.1"/>
    </source>
</evidence>
<evidence type="ECO:0000256" key="1">
    <source>
        <dbReference type="SAM" id="MobiDB-lite"/>
    </source>
</evidence>
<sequence>MNDTETRLRDYLHAKADTVPDSAQGPGLELDSTGTSTRRRWVPMAVAAAGIAAVLTLSVPFLNGLGKHDDQPSVSGLPAMGPVSAGAPKIPYTTLVQNNPDNPLDTWWAAIHDGGTTVKNPGVKGNVVARTEGGWLVNTGYPDPDKAQVAIVSTTGKVRPIGPLGAFGPRISPDGQQFAVALSKYGRAENRVVVVDIRTGKEVSSLTVKTPNLELLGWNKDGIWLDEHSPHPVAVKLWQPGSKDVRTVGTFSAGTLHMTRSNNIVTHIAFKGDQSCVTAATLGAKGLEAKREYCFKAPVAAAYVSVSPDGATMTISNIGVAVDIASGKVTKMKLPATAKWFQDAVFEDPDNIIVVDEAGPAQKLFRCAVATGECKQVAIVKPDEIIAQVQP</sequence>
<keyword evidence="2" id="KW-0812">Transmembrane</keyword>
<evidence type="ECO:0000256" key="2">
    <source>
        <dbReference type="SAM" id="Phobius"/>
    </source>
</evidence>
<name>A0A4R8A3A3_9ACTN</name>
<keyword evidence="2" id="KW-0472">Membrane</keyword>